<accession>A0A5D0GJJ6</accession>
<dbReference type="SUPFAM" id="SSF54001">
    <property type="entry name" value="Cysteine proteinases"/>
    <property type="match status" value="1"/>
</dbReference>
<evidence type="ECO:0000259" key="2">
    <source>
        <dbReference type="Pfam" id="PF01841"/>
    </source>
</evidence>
<dbReference type="Gene3D" id="2.60.40.3140">
    <property type="match status" value="1"/>
</dbReference>
<name>A0A5D0GJJ6_9FLAO</name>
<gene>
    <name evidence="4" type="ORF">FVF61_03045</name>
</gene>
<dbReference type="InterPro" id="IPR002931">
    <property type="entry name" value="Transglutaminase-like"/>
</dbReference>
<dbReference type="Pfam" id="PF01841">
    <property type="entry name" value="Transglut_core"/>
    <property type="match status" value="1"/>
</dbReference>
<feature type="domain" description="Transglutaminase-like" evidence="2">
    <location>
        <begin position="297"/>
        <end position="366"/>
    </location>
</feature>
<feature type="domain" description="DUF3857" evidence="3">
    <location>
        <begin position="84"/>
        <end position="241"/>
    </location>
</feature>
<dbReference type="EMBL" id="VSFC01000012">
    <property type="protein sequence ID" value="TYA59144.1"/>
    <property type="molecule type" value="Genomic_DNA"/>
</dbReference>
<comment type="caution">
    <text evidence="4">The sequence shown here is derived from an EMBL/GenBank/DDBJ whole genome shotgun (WGS) entry which is preliminary data.</text>
</comment>
<keyword evidence="1" id="KW-0812">Transmembrane</keyword>
<dbReference type="InterPro" id="IPR038765">
    <property type="entry name" value="Papain-like_cys_pep_sf"/>
</dbReference>
<protein>
    <submittedName>
        <fullName evidence="4">DUF3857 domain-containing protein</fullName>
    </submittedName>
</protein>
<evidence type="ECO:0000313" key="4">
    <source>
        <dbReference type="EMBL" id="TYA59144.1"/>
    </source>
</evidence>
<evidence type="ECO:0000256" key="1">
    <source>
        <dbReference type="SAM" id="Phobius"/>
    </source>
</evidence>
<keyword evidence="5" id="KW-1185">Reference proteome</keyword>
<evidence type="ECO:0000259" key="3">
    <source>
        <dbReference type="Pfam" id="PF12969"/>
    </source>
</evidence>
<organism evidence="4 5">
    <name type="scientific">Formosa maritima</name>
    <dbReference type="NCBI Taxonomy" id="2592046"/>
    <lineage>
        <taxon>Bacteria</taxon>
        <taxon>Pseudomonadati</taxon>
        <taxon>Bacteroidota</taxon>
        <taxon>Flavobacteriia</taxon>
        <taxon>Flavobacteriales</taxon>
        <taxon>Flavobacteriaceae</taxon>
        <taxon>Formosa</taxon>
    </lineage>
</organism>
<evidence type="ECO:0000313" key="5">
    <source>
        <dbReference type="Proteomes" id="UP000324550"/>
    </source>
</evidence>
<dbReference type="InterPro" id="IPR024618">
    <property type="entry name" value="DUF3857"/>
</dbReference>
<feature type="transmembrane region" description="Helical" evidence="1">
    <location>
        <begin position="676"/>
        <end position="702"/>
    </location>
</feature>
<proteinExistence type="predicted"/>
<dbReference type="Gene3D" id="2.60.120.1130">
    <property type="match status" value="1"/>
</dbReference>
<keyword evidence="1" id="KW-1133">Transmembrane helix</keyword>
<dbReference type="AlphaFoldDB" id="A0A5D0GJJ6"/>
<dbReference type="Proteomes" id="UP000324550">
    <property type="component" value="Unassembled WGS sequence"/>
</dbReference>
<dbReference type="Gene3D" id="3.10.620.30">
    <property type="match status" value="1"/>
</dbReference>
<keyword evidence="1" id="KW-0472">Membrane</keyword>
<dbReference type="Pfam" id="PF12969">
    <property type="entry name" value="DUF3857"/>
    <property type="match status" value="1"/>
</dbReference>
<sequence length="708" mass="82381">MSITNKIIFLQELIPQILKKLTYLLLYFILVCFSVNCQTQVIIKEKSSWINNESFEVNPNVNLDDISQGNLLLLADYQVHIPKQESFYRFVTKITDNVGVQTASSINVSYDPLYQELIFHEINIIRDGKIINKLDADYFQVIRRELNAENHLYDGSLSAMINLSDVRTNDIIDCNYTIIGFNPIHNNKYGNIFYLNDVVPVGKVHVGLLTNNQLNYKIINTDLQPKITNKSALNYYEWTVTTPEKFDFEDNIPAWKFTHPTVIISDYKNWSDVVNWGVETFKIEVPLDNNLLSEINEIDKKNNSQGEKIKAVLDFVQNDVRYLGYELGIGSYKPNSPNKVFNQRYGDCKDKSLLMVAMLNQLDIEAYPMLVHTNLKHSINQLLPSPIFFDHCVVKVIDPAENTFYYDPTLTNQGGTHQNTHFPNYEYGLVLKPNTTEFDSITSTSSNKVITEEEYIIEDNYKGATLNIVTTYTEVEADFMRNYFKNNGINTIAKENENFYSTYYYNIKSLKEPEFTDNIIKNELTVFEKYKIDSIWTPMRFKEDHIAATFTPTSLLNLLYIPTKEIRNNEINLPYPVARQHNFKIKLPKKWNIQNMNDIVNSESFYYDWDVKYNRKKNEIDVTHFIKIQNSYIKPNDFKQYQADINQVDKSFGFTLYVPKSEIGIASSNKNLNLSFVVISLFKIGIYVLIFIVLILALIWIIKKYKNS</sequence>
<reference evidence="4 5" key="1">
    <citation type="submission" date="2019-08" db="EMBL/GenBank/DDBJ databases">
        <title>Formosa sediminis sp. nov., isolated from marine sediment.</title>
        <authorList>
            <person name="Cao W.R."/>
        </authorList>
    </citation>
    <scope>NUCLEOTIDE SEQUENCE [LARGE SCALE GENOMIC DNA]</scope>
    <source>
        <strain evidence="4 5">1494</strain>
    </source>
</reference>
<feature type="transmembrane region" description="Helical" evidence="1">
    <location>
        <begin position="21"/>
        <end position="43"/>
    </location>
</feature>